<dbReference type="Pfam" id="PF13144">
    <property type="entry name" value="ChapFlgA"/>
    <property type="match status" value="1"/>
</dbReference>
<gene>
    <name evidence="7" type="primary">flgA</name>
    <name evidence="7" type="ORF">DAH66_14925</name>
</gene>
<name>A0A430G202_9SPHN</name>
<keyword evidence="3 4" id="KW-0574">Periplasm</keyword>
<evidence type="ECO:0000313" key="7">
    <source>
        <dbReference type="EMBL" id="RSY81534.1"/>
    </source>
</evidence>
<dbReference type="GO" id="GO:0042597">
    <property type="term" value="C:periplasmic space"/>
    <property type="evidence" value="ECO:0007669"/>
    <property type="project" value="UniProtKB-SubCell"/>
</dbReference>
<feature type="chain" id="PRO_5018814657" description="Flagella basal body P-ring formation protein FlgA" evidence="4">
    <location>
        <begin position="23"/>
        <end position="146"/>
    </location>
</feature>
<dbReference type="EMBL" id="QQYZ01000014">
    <property type="protein sequence ID" value="RSY81534.1"/>
    <property type="molecule type" value="Genomic_DNA"/>
</dbReference>
<dbReference type="Proteomes" id="UP000287746">
    <property type="component" value="Unassembled WGS sequence"/>
</dbReference>
<protein>
    <recommendedName>
        <fullName evidence="4">Flagella basal body P-ring formation protein FlgA</fullName>
    </recommendedName>
</protein>
<dbReference type="RefSeq" id="WP_126004977.1">
    <property type="nucleotide sequence ID" value="NZ_QQYZ01000014.1"/>
</dbReference>
<dbReference type="PANTHER" id="PTHR36307:SF1">
    <property type="entry name" value="FLAGELLA BASAL BODY P-RING FORMATION PROTEIN FLGA"/>
    <property type="match status" value="1"/>
</dbReference>
<feature type="region of interest" description="Disordered" evidence="5">
    <location>
        <begin position="47"/>
        <end position="75"/>
    </location>
</feature>
<feature type="signal peptide" evidence="4">
    <location>
        <begin position="1"/>
        <end position="22"/>
    </location>
</feature>
<organism evidence="7 8">
    <name type="scientific">Sphingomonas koreensis</name>
    <dbReference type="NCBI Taxonomy" id="93064"/>
    <lineage>
        <taxon>Bacteria</taxon>
        <taxon>Pseudomonadati</taxon>
        <taxon>Pseudomonadota</taxon>
        <taxon>Alphaproteobacteria</taxon>
        <taxon>Sphingomonadales</taxon>
        <taxon>Sphingomonadaceae</taxon>
        <taxon>Sphingomonas</taxon>
    </lineage>
</organism>
<evidence type="ECO:0000256" key="5">
    <source>
        <dbReference type="SAM" id="MobiDB-lite"/>
    </source>
</evidence>
<comment type="function">
    <text evidence="4">Involved in the assembly process of the P-ring formation. It may associate with FlgF on the rod constituting a structure essential for the P-ring assembly or may act as a modulator protein for the P-ring assembly.</text>
</comment>
<dbReference type="GO" id="GO:0044780">
    <property type="term" value="P:bacterial-type flagellum assembly"/>
    <property type="evidence" value="ECO:0007669"/>
    <property type="project" value="InterPro"/>
</dbReference>
<reference evidence="8" key="1">
    <citation type="submission" date="2018-07" db="EMBL/GenBank/DDBJ databases">
        <title>Genomic and Epidemiologic Investigation of an Indolent Hospital Outbreak.</title>
        <authorList>
            <person name="Johnson R.C."/>
            <person name="Deming C."/>
            <person name="Conlan S."/>
            <person name="Zellmer C.J."/>
            <person name="Michelin A.V."/>
            <person name="Lee-Lin S.-Q."/>
            <person name="Thomas P.J."/>
            <person name="Park M."/>
            <person name="Weingarten R.A."/>
            <person name="Less J."/>
            <person name="Dekker J.P."/>
            <person name="Frank K.M."/>
            <person name="Musser K.A."/>
            <person name="Mcquiston J.R."/>
            <person name="Henderson D.K."/>
            <person name="Lau A.F."/>
            <person name="Palmore T.N."/>
            <person name="Segre J.A."/>
        </authorList>
    </citation>
    <scope>NUCLEOTIDE SEQUENCE [LARGE SCALE GENOMIC DNA]</scope>
    <source>
        <strain evidence="8">SK-CDC1_0717</strain>
    </source>
</reference>
<comment type="caution">
    <text evidence="7">The sequence shown here is derived from an EMBL/GenBank/DDBJ whole genome shotgun (WGS) entry which is preliminary data.</text>
</comment>
<comment type="subcellular location">
    <subcellularLocation>
        <location evidence="1 4">Periplasm</location>
    </subcellularLocation>
</comment>
<comment type="similarity">
    <text evidence="4">Belongs to the FlgA family.</text>
</comment>
<dbReference type="InterPro" id="IPR017585">
    <property type="entry name" value="SAF_FlgA"/>
</dbReference>
<feature type="compositionally biased region" description="Basic and acidic residues" evidence="5">
    <location>
        <begin position="59"/>
        <end position="68"/>
    </location>
</feature>
<keyword evidence="7" id="KW-0966">Cell projection</keyword>
<dbReference type="Gene3D" id="2.30.30.760">
    <property type="match status" value="1"/>
</dbReference>
<evidence type="ECO:0000256" key="3">
    <source>
        <dbReference type="ARBA" id="ARBA00022764"/>
    </source>
</evidence>
<dbReference type="InterPro" id="IPR039246">
    <property type="entry name" value="Flagellar_FlgA"/>
</dbReference>
<feature type="domain" description="SAF" evidence="6">
    <location>
        <begin position="22"/>
        <end position="82"/>
    </location>
</feature>
<keyword evidence="7" id="KW-0969">Cilium</keyword>
<feature type="compositionally biased region" description="Low complexity" evidence="5">
    <location>
        <begin position="47"/>
        <end position="58"/>
    </location>
</feature>
<dbReference type="AlphaFoldDB" id="A0A430G202"/>
<proteinExistence type="inferred from homology"/>
<dbReference type="SMART" id="SM00858">
    <property type="entry name" value="SAF"/>
    <property type="match status" value="1"/>
</dbReference>
<dbReference type="PANTHER" id="PTHR36307">
    <property type="entry name" value="FLAGELLA BASAL BODY P-RING FORMATION PROTEIN FLGA"/>
    <property type="match status" value="1"/>
</dbReference>
<dbReference type="NCBIfam" id="TIGR03170">
    <property type="entry name" value="flgA_cterm"/>
    <property type="match status" value="1"/>
</dbReference>
<evidence type="ECO:0000259" key="6">
    <source>
        <dbReference type="SMART" id="SM00858"/>
    </source>
</evidence>
<accession>A0A430G202</accession>
<sequence length="146" mass="14725">MAMIALALLAAAGPLTPAAAPADTPVLARAVEKGEMLSASDFTTAPLAPAAARGATQPRDAEGQETTRRLAAGSPVRATDIAAPRVVRRGEAVTIALVSDGLRITATGRALADAGKGEVVRVLNLSTNRTLNAVADTPGQVRLIAP</sequence>
<keyword evidence="4" id="KW-1005">Bacterial flagellum biogenesis</keyword>
<dbReference type="CDD" id="cd11614">
    <property type="entry name" value="SAF_CpaB_FlgA_like"/>
    <property type="match status" value="1"/>
</dbReference>
<keyword evidence="2 4" id="KW-0732">Signal</keyword>
<evidence type="ECO:0000256" key="1">
    <source>
        <dbReference type="ARBA" id="ARBA00004418"/>
    </source>
</evidence>
<dbReference type="InterPro" id="IPR013974">
    <property type="entry name" value="SAF"/>
</dbReference>
<evidence type="ECO:0000256" key="4">
    <source>
        <dbReference type="RuleBase" id="RU362063"/>
    </source>
</evidence>
<keyword evidence="7" id="KW-0282">Flagellum</keyword>
<evidence type="ECO:0000313" key="8">
    <source>
        <dbReference type="Proteomes" id="UP000287746"/>
    </source>
</evidence>
<evidence type="ECO:0000256" key="2">
    <source>
        <dbReference type="ARBA" id="ARBA00022729"/>
    </source>
</evidence>